<keyword evidence="4" id="KW-1185">Reference proteome</keyword>
<dbReference type="InterPro" id="IPR024534">
    <property type="entry name" value="JetD_C"/>
</dbReference>
<sequence>MISPDEIRKKCLSYYHEVLNHVILGEVSFPWEIPAGKADPEEVIRDSSLLEKLKEESKEKKGFGFLLVSFQRETRKFGTQTLPSKILFEEENDFLRFLRKEEEFSSYRSDCNLILSKIPGLKEWILKNPSLVIEESGNWEDLLTVCRFFIKNPRPELYIRELPIPVSTKFIEENKKVLRNLLDFLIPENIDLEGKDFESRYGLKKTEALVRFRILDPKIAQESSGGLLDISIPISEFRNLHLAGCHRVFILENKTNFSNIDNFLTFPKLSGAIAVFGKGYGLGILKDCIWMDKMEILYWGDIDVQGFEILSLLREQYFQTKSFLMDKETFVRFRNFAVDGVYSKSSKLDYLTESEKELCEYLRSLGSKNRLEQERIPHEYIKEKLFYL</sequence>
<dbReference type="Pfam" id="PF09983">
    <property type="entry name" value="JetD_C"/>
    <property type="match status" value="1"/>
</dbReference>
<evidence type="ECO:0000313" key="4">
    <source>
        <dbReference type="Proteomes" id="UP000094669"/>
    </source>
</evidence>
<evidence type="ECO:0000259" key="2">
    <source>
        <dbReference type="Pfam" id="PF11795"/>
    </source>
</evidence>
<dbReference type="RefSeq" id="WP_010413221.1">
    <property type="nucleotide sequence ID" value="NZ_MCRM02000006.1"/>
</dbReference>
<evidence type="ECO:0000313" key="3">
    <source>
        <dbReference type="EMBL" id="PNV75488.1"/>
    </source>
</evidence>
<organism evidence="3 4">
    <name type="scientific">Leptospira inadai serovar Lyme</name>
    <dbReference type="NCBI Taxonomy" id="293084"/>
    <lineage>
        <taxon>Bacteria</taxon>
        <taxon>Pseudomonadati</taxon>
        <taxon>Spirochaetota</taxon>
        <taxon>Spirochaetia</taxon>
        <taxon>Leptospirales</taxon>
        <taxon>Leptospiraceae</taxon>
        <taxon>Leptospira</taxon>
    </lineage>
</organism>
<dbReference type="InterPro" id="IPR024537">
    <property type="entry name" value="DUF3322"/>
</dbReference>
<accession>A0ABX4YJN7</accession>
<name>A0ABX4YJN7_9LEPT</name>
<proteinExistence type="predicted"/>
<comment type="caution">
    <text evidence="3">The sequence shown here is derived from an EMBL/GenBank/DDBJ whole genome shotgun (WGS) entry which is preliminary data.</text>
</comment>
<dbReference type="EMBL" id="MCRM02000006">
    <property type="protein sequence ID" value="PNV75488.1"/>
    <property type="molecule type" value="Genomic_DNA"/>
</dbReference>
<reference evidence="3" key="1">
    <citation type="submission" date="2018-01" db="EMBL/GenBank/DDBJ databases">
        <title>Genomic characterization of Leptospira inadai serogroup Lyme isolated from captured rat in Brazil and comparative analysis with human reference strain.</title>
        <authorList>
            <person name="Moreno L.Z."/>
            <person name="Loureiro A.P."/>
            <person name="Miraglia F."/>
            <person name="Kremer F.S."/>
            <person name="Eslabao M.R."/>
            <person name="Dellagostin O.A."/>
            <person name="Lilenbaum W."/>
            <person name="Moreno A.M."/>
        </authorList>
    </citation>
    <scope>NUCLEOTIDE SEQUENCE [LARGE SCALE GENOMIC DNA]</scope>
    <source>
        <strain evidence="3">M34/99</strain>
    </source>
</reference>
<feature type="domain" description="DUF3322" evidence="2">
    <location>
        <begin position="4"/>
        <end position="183"/>
    </location>
</feature>
<dbReference type="Pfam" id="PF11795">
    <property type="entry name" value="DUF3322"/>
    <property type="match status" value="1"/>
</dbReference>
<dbReference type="Proteomes" id="UP000094669">
    <property type="component" value="Unassembled WGS sequence"/>
</dbReference>
<protein>
    <recommendedName>
        <fullName evidence="5">PF09983 family protein</fullName>
    </recommendedName>
</protein>
<evidence type="ECO:0008006" key="5">
    <source>
        <dbReference type="Google" id="ProtNLM"/>
    </source>
</evidence>
<feature type="domain" description="Wadjet protein JetD C-terminal" evidence="1">
    <location>
        <begin position="202"/>
        <end position="385"/>
    </location>
</feature>
<gene>
    <name evidence="3" type="ORF">BES34_007530</name>
</gene>
<evidence type="ECO:0000259" key="1">
    <source>
        <dbReference type="Pfam" id="PF09983"/>
    </source>
</evidence>